<dbReference type="Gene3D" id="3.40.50.720">
    <property type="entry name" value="NAD(P)-binding Rossmann-like Domain"/>
    <property type="match status" value="1"/>
</dbReference>
<reference evidence="3 4" key="1">
    <citation type="journal article" date="2016" name="Nat. Commun.">
        <title>Thousands of microbial genomes shed light on interconnected biogeochemical processes in an aquifer system.</title>
        <authorList>
            <person name="Anantharaman K."/>
            <person name="Brown C.T."/>
            <person name="Hug L.A."/>
            <person name="Sharon I."/>
            <person name="Castelle C.J."/>
            <person name="Probst A.J."/>
            <person name="Thomas B.C."/>
            <person name="Singh A."/>
            <person name="Wilkins M.J."/>
            <person name="Karaoz U."/>
            <person name="Brodie E.L."/>
            <person name="Williams K.H."/>
            <person name="Hubbard S.S."/>
            <person name="Banfield J.F."/>
        </authorList>
    </citation>
    <scope>NUCLEOTIDE SEQUENCE [LARGE SCALE GENOMIC DNA]</scope>
</reference>
<dbReference type="InterPro" id="IPR036291">
    <property type="entry name" value="NAD(P)-bd_dom_sf"/>
</dbReference>
<name>A0A1F7RXH7_9BACT</name>
<gene>
    <name evidence="3" type="ORF">A2149_02740</name>
</gene>
<evidence type="ECO:0000259" key="1">
    <source>
        <dbReference type="Pfam" id="PF01408"/>
    </source>
</evidence>
<protein>
    <submittedName>
        <fullName evidence="3">Oxidoreductase</fullName>
    </submittedName>
</protein>
<dbReference type="Gene3D" id="3.30.360.10">
    <property type="entry name" value="Dihydrodipicolinate Reductase, domain 2"/>
    <property type="match status" value="1"/>
</dbReference>
<dbReference type="SUPFAM" id="SSF55347">
    <property type="entry name" value="Glyceraldehyde-3-phosphate dehydrogenase-like, C-terminal domain"/>
    <property type="match status" value="1"/>
</dbReference>
<evidence type="ECO:0000259" key="2">
    <source>
        <dbReference type="Pfam" id="PF22725"/>
    </source>
</evidence>
<dbReference type="EMBL" id="MGDF01000055">
    <property type="protein sequence ID" value="OGL46265.1"/>
    <property type="molecule type" value="Genomic_DNA"/>
</dbReference>
<dbReference type="Pfam" id="PF01408">
    <property type="entry name" value="GFO_IDH_MocA"/>
    <property type="match status" value="1"/>
</dbReference>
<organism evidence="3 4">
    <name type="scientific">Candidatus Schekmanbacteria bacterium RBG_16_38_11</name>
    <dbReference type="NCBI Taxonomy" id="1817880"/>
    <lineage>
        <taxon>Bacteria</taxon>
        <taxon>Candidatus Schekmaniibacteriota</taxon>
    </lineage>
</organism>
<dbReference type="Proteomes" id="UP000178435">
    <property type="component" value="Unassembled WGS sequence"/>
</dbReference>
<proteinExistence type="predicted"/>
<feature type="domain" description="Gfo/Idh/MocA-like oxidoreductase N-terminal" evidence="1">
    <location>
        <begin position="4"/>
        <end position="109"/>
    </location>
</feature>
<comment type="caution">
    <text evidence="3">The sequence shown here is derived from an EMBL/GenBank/DDBJ whole genome shotgun (WGS) entry which is preliminary data.</text>
</comment>
<accession>A0A1F7RXH7</accession>
<dbReference type="AlphaFoldDB" id="A0A1F7RXH7"/>
<dbReference type="Pfam" id="PF22725">
    <property type="entry name" value="GFO_IDH_MocA_C3"/>
    <property type="match status" value="1"/>
</dbReference>
<evidence type="ECO:0000313" key="4">
    <source>
        <dbReference type="Proteomes" id="UP000178435"/>
    </source>
</evidence>
<dbReference type="PANTHER" id="PTHR43377:SF1">
    <property type="entry name" value="BILIVERDIN REDUCTASE A"/>
    <property type="match status" value="1"/>
</dbReference>
<dbReference type="InterPro" id="IPR000683">
    <property type="entry name" value="Gfo/Idh/MocA-like_OxRdtase_N"/>
</dbReference>
<evidence type="ECO:0000313" key="3">
    <source>
        <dbReference type="EMBL" id="OGL46265.1"/>
    </source>
</evidence>
<dbReference type="InterPro" id="IPR051450">
    <property type="entry name" value="Gfo/Idh/MocA_Oxidoreductases"/>
</dbReference>
<dbReference type="SUPFAM" id="SSF51735">
    <property type="entry name" value="NAD(P)-binding Rossmann-fold domains"/>
    <property type="match status" value="1"/>
</dbReference>
<dbReference type="GO" id="GO:0000166">
    <property type="term" value="F:nucleotide binding"/>
    <property type="evidence" value="ECO:0007669"/>
    <property type="project" value="InterPro"/>
</dbReference>
<feature type="domain" description="GFO/IDH/MocA-like oxidoreductase" evidence="2">
    <location>
        <begin position="139"/>
        <end position="210"/>
    </location>
</feature>
<dbReference type="InterPro" id="IPR055170">
    <property type="entry name" value="GFO_IDH_MocA-like_dom"/>
</dbReference>
<dbReference type="PANTHER" id="PTHR43377">
    <property type="entry name" value="BILIVERDIN REDUCTASE A"/>
    <property type="match status" value="1"/>
</dbReference>
<sequence length="310" mass="35492">MGHYHVNVYAEQLINSAELVGIADIDKEKVETLAEKYEISSYLDYNKLIKKVEAVSIAVPTAIHYRVAKDCLEAGVHVLLEKPFTSTLKQAEELFRIAKRKGLVLHVGHVERFNGAVQELKKIIKDPLLIESRRIGPFVSRVKDDGVVMDLMIHDIDIILNLVDSELVNLNTIGRSVNTDKEDIATVQMFFKNGCIATITASRATEHKLRTLAITQRDAYIFLDYADQDIHIHRRADSGYFVSREEIRYKQESFIERLFVYKDNPLKLQIKHFLDCIENKGKRVPNENDDLRSLDIALKIIKSLKSSKMI</sequence>